<organism evidence="3 4">
    <name type="scientific">Cryobacterium lactosi</name>
    <dbReference type="NCBI Taxonomy" id="1259202"/>
    <lineage>
        <taxon>Bacteria</taxon>
        <taxon>Bacillati</taxon>
        <taxon>Actinomycetota</taxon>
        <taxon>Actinomycetes</taxon>
        <taxon>Micrococcales</taxon>
        <taxon>Microbacteriaceae</taxon>
        <taxon>Cryobacterium</taxon>
    </lineage>
</organism>
<evidence type="ECO:0000256" key="2">
    <source>
        <dbReference type="SAM" id="Phobius"/>
    </source>
</evidence>
<comment type="caution">
    <text evidence="3">The sequence shown here is derived from an EMBL/GenBank/DDBJ whole genome shotgun (WGS) entry which is preliminary data.</text>
</comment>
<evidence type="ECO:0000256" key="1">
    <source>
        <dbReference type="SAM" id="MobiDB-lite"/>
    </source>
</evidence>
<feature type="region of interest" description="Disordered" evidence="1">
    <location>
        <begin position="116"/>
        <end position="156"/>
    </location>
</feature>
<proteinExistence type="predicted"/>
<feature type="transmembrane region" description="Helical" evidence="2">
    <location>
        <begin position="163"/>
        <end position="183"/>
    </location>
</feature>
<reference evidence="3 4" key="1">
    <citation type="submission" date="2019-03" db="EMBL/GenBank/DDBJ databases">
        <title>Genomics of glacier-inhabiting Cryobacterium strains.</title>
        <authorList>
            <person name="Liu Q."/>
            <person name="Xin Y.-H."/>
        </authorList>
    </citation>
    <scope>NUCLEOTIDE SEQUENCE [LARGE SCALE GENOMIC DNA]</scope>
    <source>
        <strain evidence="3 4">Sr59</strain>
    </source>
</reference>
<dbReference type="RefSeq" id="WP_134639170.1">
    <property type="nucleotide sequence ID" value="NZ_SOHM01000003.1"/>
</dbReference>
<dbReference type="EMBL" id="SOHM01000003">
    <property type="protein sequence ID" value="TFD94847.1"/>
    <property type="molecule type" value="Genomic_DNA"/>
</dbReference>
<accession>A0A4R9BZ58</accession>
<keyword evidence="2" id="KW-0812">Transmembrane</keyword>
<evidence type="ECO:0000313" key="3">
    <source>
        <dbReference type="EMBL" id="TFD94847.1"/>
    </source>
</evidence>
<keyword evidence="2" id="KW-0472">Membrane</keyword>
<sequence length="346" mass="36136">MGVSLAENLYDDPYDLALTDPLFLAAAAAAHTGRWSLLDALWWEWHPEEPAPSGSPSPIFRLRALQRRVFAADGDAAGDHDVAQEVRELEAEIAAERAAITETIVAARADLERRTAVRPHLDPALGDPDGTQDGSTADDPGIRPADAEDAAGSSAVRPTRRRLLPALILVAALIAAAVLGGLLGNRLTVTGLGAESPPPSAGATIDPLANPAALFANAQLPKDIPAVAVSAIFEPDSFRYLGSAGWPEDANLAGPSPFYAARAVGNLLCLVAVPEGSGFLSTCAVESAYPAAGLRLYWESADFVADMGPDFFVEEGVGDMIGDVSVIWGRTGEVSTQLTLRSPTVP</sequence>
<dbReference type="Proteomes" id="UP000298468">
    <property type="component" value="Unassembled WGS sequence"/>
</dbReference>
<gene>
    <name evidence="3" type="ORF">E3T61_01560</name>
</gene>
<keyword evidence="2" id="KW-1133">Transmembrane helix</keyword>
<keyword evidence="4" id="KW-1185">Reference proteome</keyword>
<name>A0A4R9BZ58_9MICO</name>
<dbReference type="OrthoDB" id="5126396at2"/>
<protein>
    <submittedName>
        <fullName evidence="3">Uncharacterized protein</fullName>
    </submittedName>
</protein>
<dbReference type="AlphaFoldDB" id="A0A4R9BZ58"/>
<evidence type="ECO:0000313" key="4">
    <source>
        <dbReference type="Proteomes" id="UP000298468"/>
    </source>
</evidence>